<dbReference type="GO" id="GO:0004477">
    <property type="term" value="F:methenyltetrahydrofolate cyclohydrolase activity"/>
    <property type="evidence" value="ECO:0007669"/>
    <property type="project" value="TreeGrafter"/>
</dbReference>
<dbReference type="InterPro" id="IPR020631">
    <property type="entry name" value="THF_DH/CycHdrlase_NAD-bd_dom"/>
</dbReference>
<feature type="domain" description="Tetrahydrofolate dehydrogenase/cyclohydrolase NAD(P)-binding" evidence="9">
    <location>
        <begin position="143"/>
        <end position="283"/>
    </location>
</feature>
<dbReference type="Pfam" id="PF02882">
    <property type="entry name" value="THF_DHG_CYH_C"/>
    <property type="match status" value="1"/>
</dbReference>
<dbReference type="PANTHER" id="PTHR48099:SF5">
    <property type="entry name" value="C-1-TETRAHYDROFOLATE SYNTHASE, CYTOPLASMIC"/>
    <property type="match status" value="1"/>
</dbReference>
<dbReference type="SUPFAM" id="SSF53223">
    <property type="entry name" value="Aminoacid dehydrogenase-like, N-terminal domain"/>
    <property type="match status" value="1"/>
</dbReference>
<evidence type="ECO:0000313" key="10">
    <source>
        <dbReference type="EMBL" id="KGA11420.1"/>
    </source>
</evidence>
<reference evidence="10" key="1">
    <citation type="submission" date="2014-06" db="EMBL/GenBank/DDBJ databases">
        <title>Key roles for freshwater Actinobacteria revealed by deep metagenomic sequencing.</title>
        <authorList>
            <person name="Ghai R."/>
            <person name="Mizuno C.M."/>
            <person name="Picazo A."/>
            <person name="Camacho A."/>
            <person name="Rodriguez-Valera F."/>
        </authorList>
    </citation>
    <scope>NUCLEOTIDE SEQUENCE</scope>
</reference>
<proteinExistence type="inferred from homology"/>
<protein>
    <submittedName>
        <fullName evidence="10">Methylenetetrahydrofolate dehydrogenase/methenyltetrahydrofolate cyclohydrolase</fullName>
    </submittedName>
</protein>
<evidence type="ECO:0000256" key="1">
    <source>
        <dbReference type="ARBA" id="ARBA00004777"/>
    </source>
</evidence>
<keyword evidence="4 10" id="KW-0378">Hydrolase</keyword>
<name>A0A094PIH2_9ZZZZ</name>
<evidence type="ECO:0000256" key="7">
    <source>
        <dbReference type="ARBA" id="ARBA00023268"/>
    </source>
</evidence>
<comment type="caution">
    <text evidence="10">The sequence shown here is derived from an EMBL/GenBank/DDBJ whole genome shotgun (WGS) entry which is preliminary data.</text>
</comment>
<dbReference type="Gene3D" id="3.40.50.720">
    <property type="entry name" value="NAD(P)-binding Rossmann-like Domain"/>
    <property type="match status" value="1"/>
</dbReference>
<dbReference type="PRINTS" id="PR00085">
    <property type="entry name" value="THFDHDRGNASE"/>
</dbReference>
<evidence type="ECO:0000256" key="3">
    <source>
        <dbReference type="ARBA" id="ARBA00022563"/>
    </source>
</evidence>
<evidence type="ECO:0000256" key="2">
    <source>
        <dbReference type="ARBA" id="ARBA00011738"/>
    </source>
</evidence>
<keyword evidence="5" id="KW-0521">NADP</keyword>
<dbReference type="PANTHER" id="PTHR48099">
    <property type="entry name" value="C-1-TETRAHYDROFOLATE SYNTHASE, CYTOPLASMIC-RELATED"/>
    <property type="match status" value="1"/>
</dbReference>
<sequence length="289" mass="29701">MSGAPISTLVLAGAPARDGILQTLSGRMTAAGTPHVSLATVLVGDDAPSRKYVASKHTTAQSIGIQSVQVELPATATQTEVEDRVRHLAADKSVHGILVQLPLPNHLDTESVLKLIPAEKDVDGLTEASMGRLMRDVPGHIGCTPLGVLRLLQHYGIATSGKHVVVIGRSTLVGLPLSVLLARKGIDATVTLAHSRTTHLEELCRSADIVVSATGIAHSITAAHISPGATCIDVGISRTEAGIVGDIDADSVMGIAGALTPMPGGTGIMTVACLMENTINAAVMQGVKL</sequence>
<dbReference type="AlphaFoldDB" id="A0A094PIH2"/>
<dbReference type="HAMAP" id="MF_01576">
    <property type="entry name" value="THF_DHG_CYH"/>
    <property type="match status" value="1"/>
</dbReference>
<keyword evidence="3" id="KW-0554">One-carbon metabolism</keyword>
<gene>
    <name evidence="10" type="ORF">GM51_22635</name>
</gene>
<dbReference type="InterPro" id="IPR046346">
    <property type="entry name" value="Aminoacid_DH-like_N_sf"/>
</dbReference>
<dbReference type="GO" id="GO:0035999">
    <property type="term" value="P:tetrahydrofolate interconversion"/>
    <property type="evidence" value="ECO:0007669"/>
    <property type="project" value="TreeGrafter"/>
</dbReference>
<dbReference type="InterPro" id="IPR036291">
    <property type="entry name" value="NAD(P)-bd_dom_sf"/>
</dbReference>
<dbReference type="Pfam" id="PF00763">
    <property type="entry name" value="THF_DHG_CYH"/>
    <property type="match status" value="1"/>
</dbReference>
<dbReference type="Gene3D" id="3.40.50.10860">
    <property type="entry name" value="Leucine Dehydrogenase, chain A, domain 1"/>
    <property type="match status" value="1"/>
</dbReference>
<comment type="pathway">
    <text evidence="1">One-carbon metabolism; tetrahydrofolate interconversion.</text>
</comment>
<evidence type="ECO:0000256" key="6">
    <source>
        <dbReference type="ARBA" id="ARBA00023002"/>
    </source>
</evidence>
<keyword evidence="6" id="KW-0560">Oxidoreductase</keyword>
<evidence type="ECO:0000259" key="8">
    <source>
        <dbReference type="Pfam" id="PF00763"/>
    </source>
</evidence>
<accession>A0A094PIH2</accession>
<evidence type="ECO:0000259" key="9">
    <source>
        <dbReference type="Pfam" id="PF02882"/>
    </source>
</evidence>
<dbReference type="FunFam" id="3.40.50.10860:FF:000005">
    <property type="entry name" value="C-1-tetrahydrofolate synthase, cytoplasmic, putative"/>
    <property type="match status" value="1"/>
</dbReference>
<organism evidence="10">
    <name type="scientific">freshwater metagenome</name>
    <dbReference type="NCBI Taxonomy" id="449393"/>
    <lineage>
        <taxon>unclassified sequences</taxon>
        <taxon>metagenomes</taxon>
        <taxon>ecological metagenomes</taxon>
    </lineage>
</organism>
<evidence type="ECO:0000256" key="4">
    <source>
        <dbReference type="ARBA" id="ARBA00022801"/>
    </source>
</evidence>
<dbReference type="GO" id="GO:0005829">
    <property type="term" value="C:cytosol"/>
    <property type="evidence" value="ECO:0007669"/>
    <property type="project" value="TreeGrafter"/>
</dbReference>
<dbReference type="InterPro" id="IPR000672">
    <property type="entry name" value="THF_DH/CycHdrlase"/>
</dbReference>
<dbReference type="GO" id="GO:0004488">
    <property type="term" value="F:methylenetetrahydrofolate dehydrogenase (NADP+) activity"/>
    <property type="evidence" value="ECO:0007669"/>
    <property type="project" value="InterPro"/>
</dbReference>
<dbReference type="SUPFAM" id="SSF51735">
    <property type="entry name" value="NAD(P)-binding Rossmann-fold domains"/>
    <property type="match status" value="1"/>
</dbReference>
<evidence type="ECO:0000256" key="5">
    <source>
        <dbReference type="ARBA" id="ARBA00022857"/>
    </source>
</evidence>
<dbReference type="EMBL" id="JNSL01000236">
    <property type="protein sequence ID" value="KGA11420.1"/>
    <property type="molecule type" value="Genomic_DNA"/>
</dbReference>
<dbReference type="CDD" id="cd01080">
    <property type="entry name" value="NAD_bind_m-THF_DH_Cyclohyd"/>
    <property type="match status" value="1"/>
</dbReference>
<comment type="subunit">
    <text evidence="2">Homodimer.</text>
</comment>
<keyword evidence="7" id="KW-0511">Multifunctional enzyme</keyword>
<dbReference type="InterPro" id="IPR020630">
    <property type="entry name" value="THF_DH/CycHdrlase_cat_dom"/>
</dbReference>
<feature type="domain" description="Tetrahydrofolate dehydrogenase/cyclohydrolase catalytic" evidence="8">
    <location>
        <begin position="18"/>
        <end position="123"/>
    </location>
</feature>